<accession>A0A512E4D5</accession>
<feature type="region of interest" description="Disordered" evidence="1">
    <location>
        <begin position="31"/>
        <end position="56"/>
    </location>
</feature>
<name>A0A512E4D5_9PROT</name>
<feature type="domain" description="DUF2382" evidence="2">
    <location>
        <begin position="192"/>
        <end position="302"/>
    </location>
</feature>
<evidence type="ECO:0000256" key="1">
    <source>
        <dbReference type="SAM" id="MobiDB-lite"/>
    </source>
</evidence>
<dbReference type="AlphaFoldDB" id="A0A512E4D5"/>
<dbReference type="Proteomes" id="UP000321523">
    <property type="component" value="Unassembled WGS sequence"/>
</dbReference>
<evidence type="ECO:0000313" key="4">
    <source>
        <dbReference type="Proteomes" id="UP000321523"/>
    </source>
</evidence>
<dbReference type="EMBL" id="BJYZ01000101">
    <property type="protein sequence ID" value="GEO43567.1"/>
    <property type="molecule type" value="Genomic_DNA"/>
</dbReference>
<dbReference type="InterPro" id="IPR052967">
    <property type="entry name" value="Stress_Response_Assoc"/>
</dbReference>
<protein>
    <recommendedName>
        <fullName evidence="2">DUF2382 domain-containing protein</fullName>
    </recommendedName>
</protein>
<dbReference type="InterPro" id="IPR019060">
    <property type="entry name" value="DUF2382"/>
</dbReference>
<dbReference type="RefSeq" id="WP_044437120.1">
    <property type="nucleotide sequence ID" value="NZ_BJYZ01000101.1"/>
</dbReference>
<dbReference type="PANTHER" id="PTHR38463:SF1">
    <property type="entry name" value="STRESS RESPONSE PROTEIN YSNF"/>
    <property type="match status" value="1"/>
</dbReference>
<reference evidence="3 4" key="1">
    <citation type="submission" date="2019-07" db="EMBL/GenBank/DDBJ databases">
        <title>Whole genome shotgun sequence of Skermanella aerolata NBRC 106429.</title>
        <authorList>
            <person name="Hosoyama A."/>
            <person name="Uohara A."/>
            <person name="Ohji S."/>
            <person name="Ichikawa N."/>
        </authorList>
    </citation>
    <scope>NUCLEOTIDE SEQUENCE [LARGE SCALE GENOMIC DNA]</scope>
    <source>
        <strain evidence="3 4">NBRC 106429</strain>
    </source>
</reference>
<dbReference type="OrthoDB" id="7204249at2"/>
<gene>
    <name evidence="3" type="ORF">SAE02_77150</name>
</gene>
<keyword evidence="4" id="KW-1185">Reference proteome</keyword>
<comment type="caution">
    <text evidence="3">The sequence shown here is derived from an EMBL/GenBank/DDBJ whole genome shotgun (WGS) entry which is preliminary data.</text>
</comment>
<proteinExistence type="predicted"/>
<dbReference type="Pfam" id="PF09557">
    <property type="entry name" value="DUF2382"/>
    <property type="match status" value="1"/>
</dbReference>
<evidence type="ECO:0000259" key="2">
    <source>
        <dbReference type="Pfam" id="PF09557"/>
    </source>
</evidence>
<dbReference type="PANTHER" id="PTHR38463">
    <property type="entry name" value="STRESS RESPONSE PROTEIN YSNF"/>
    <property type="match status" value="1"/>
</dbReference>
<feature type="region of interest" description="Disordered" evidence="1">
    <location>
        <begin position="295"/>
        <end position="325"/>
    </location>
</feature>
<evidence type="ECO:0000313" key="3">
    <source>
        <dbReference type="EMBL" id="GEO43567.1"/>
    </source>
</evidence>
<sequence>MTKQTVLALYDDKAAAHQVLEELRAAGYGSEFSVSGDGSSSAATSGGATASGASSGSSLFSSVSRDLGAPASRTSSLTRLGVPESEAQVYSEAVRRGGVLLIGQVDDSHTSEVLEIIERHHPVDADERAELYRQGGWTSYDASAADYDETAAAEERSRYSSGLSAAASSLRGVDAGGIGTRRGIDSDREEVIPVVEESLRVGKREVERGSVRVRTRIIETPVEETVSLRDETINVERRAVSRDVADLPADAFRERTIEVTETDEEAVVAKSARVVEEVVVRKDVTEEAHTIRDTVRRTEVEVEDSRTDVAGKRPLSDRDLDRSDI</sequence>
<organism evidence="3 4">
    <name type="scientific">Skermanella aerolata</name>
    <dbReference type="NCBI Taxonomy" id="393310"/>
    <lineage>
        <taxon>Bacteria</taxon>
        <taxon>Pseudomonadati</taxon>
        <taxon>Pseudomonadota</taxon>
        <taxon>Alphaproteobacteria</taxon>
        <taxon>Rhodospirillales</taxon>
        <taxon>Azospirillaceae</taxon>
        <taxon>Skermanella</taxon>
    </lineage>
</organism>